<comment type="caution">
    <text evidence="1">The sequence shown here is derived from an EMBL/GenBank/DDBJ whole genome shotgun (WGS) entry which is preliminary data.</text>
</comment>
<dbReference type="Proteomes" id="UP000813824">
    <property type="component" value="Unassembled WGS sequence"/>
</dbReference>
<name>A0A8K0UY64_9AGAR</name>
<reference evidence="1" key="1">
    <citation type="journal article" date="2021" name="New Phytol.">
        <title>Evolutionary innovations through gain and loss of genes in the ectomycorrhizal Boletales.</title>
        <authorList>
            <person name="Wu G."/>
            <person name="Miyauchi S."/>
            <person name="Morin E."/>
            <person name="Kuo A."/>
            <person name="Drula E."/>
            <person name="Varga T."/>
            <person name="Kohler A."/>
            <person name="Feng B."/>
            <person name="Cao Y."/>
            <person name="Lipzen A."/>
            <person name="Daum C."/>
            <person name="Hundley H."/>
            <person name="Pangilinan J."/>
            <person name="Johnson J."/>
            <person name="Barry K."/>
            <person name="LaButti K."/>
            <person name="Ng V."/>
            <person name="Ahrendt S."/>
            <person name="Min B."/>
            <person name="Choi I.G."/>
            <person name="Park H."/>
            <person name="Plett J.M."/>
            <person name="Magnuson J."/>
            <person name="Spatafora J.W."/>
            <person name="Nagy L.G."/>
            <person name="Henrissat B."/>
            <person name="Grigoriev I.V."/>
            <person name="Yang Z.L."/>
            <person name="Xu J."/>
            <person name="Martin F.M."/>
        </authorList>
    </citation>
    <scope>NUCLEOTIDE SEQUENCE</scope>
    <source>
        <strain evidence="1">KKN 215</strain>
    </source>
</reference>
<accession>A0A8K0UY64</accession>
<dbReference type="EMBL" id="JAEVFJ010000002">
    <property type="protein sequence ID" value="KAH8106887.1"/>
    <property type="molecule type" value="Genomic_DNA"/>
</dbReference>
<evidence type="ECO:0000313" key="2">
    <source>
        <dbReference type="Proteomes" id="UP000813824"/>
    </source>
</evidence>
<proteinExistence type="predicted"/>
<keyword evidence="2" id="KW-1185">Reference proteome</keyword>
<gene>
    <name evidence="1" type="ORF">BXZ70DRAFT_915484</name>
</gene>
<evidence type="ECO:0000313" key="1">
    <source>
        <dbReference type="EMBL" id="KAH8106887.1"/>
    </source>
</evidence>
<organism evidence="1 2">
    <name type="scientific">Cristinia sonorae</name>
    <dbReference type="NCBI Taxonomy" id="1940300"/>
    <lineage>
        <taxon>Eukaryota</taxon>
        <taxon>Fungi</taxon>
        <taxon>Dikarya</taxon>
        <taxon>Basidiomycota</taxon>
        <taxon>Agaricomycotina</taxon>
        <taxon>Agaricomycetes</taxon>
        <taxon>Agaricomycetidae</taxon>
        <taxon>Agaricales</taxon>
        <taxon>Pleurotineae</taxon>
        <taxon>Stephanosporaceae</taxon>
        <taxon>Cristinia</taxon>
    </lineage>
</organism>
<dbReference type="AlphaFoldDB" id="A0A8K0UY64"/>
<protein>
    <submittedName>
        <fullName evidence="1">Uncharacterized protein</fullName>
    </submittedName>
</protein>
<sequence>MDFVSASLQRSGSMPLRITWRSSSPSPYQFIEATTSHSSRIEGLDFEASNDRLVSLLGNTRFPLNNTVFIRLAKECPLTNHSSLFRPVLHNSPCRLRTLELHAVAIPWDCPLINAHLRSLRISNLSEAHRPGLPDFIGLLQRCTSLEELVVDRAGPRPYTTSDRDIPTVELPHLLVFQLINRPRQCPTDVLLSHIILPETTQVDISVEMKSDRDGTVTFAACLPHDPSDLAFLRTVAAIHVGFQDEEFIELQADSPQSRFRLRILSPYPHIYVKSCIEEVGGIFCRSSSQTLSFSSSLLCGCDTIDWRTLRPLTELKALAFTRDPANGLFTTSNVEAVLIRALSLPILPHLERLEFCGMALTSEAICDFNGIRTSLGVSSVMVVSNFDASPQHS</sequence>